<evidence type="ECO:0000313" key="5">
    <source>
        <dbReference type="WBParaSite" id="HPLM_0001063901-mRNA-1"/>
    </source>
</evidence>
<dbReference type="Proteomes" id="UP000268014">
    <property type="component" value="Unassembled WGS sequence"/>
</dbReference>
<dbReference type="InterPro" id="IPR042185">
    <property type="entry name" value="Serpin_sf_2"/>
</dbReference>
<dbReference type="PANTHER" id="PTHR11461:SF211">
    <property type="entry name" value="GH10112P-RELATED"/>
    <property type="match status" value="1"/>
</dbReference>
<dbReference type="STRING" id="6290.A0A0N4WI74"/>
<dbReference type="InterPro" id="IPR000215">
    <property type="entry name" value="Serpin_fam"/>
</dbReference>
<dbReference type="InterPro" id="IPR023796">
    <property type="entry name" value="Serpin_dom"/>
</dbReference>
<dbReference type="OrthoDB" id="5870562at2759"/>
<dbReference type="Pfam" id="PF00079">
    <property type="entry name" value="Serpin"/>
    <property type="match status" value="1"/>
</dbReference>
<dbReference type="PANTHER" id="PTHR11461">
    <property type="entry name" value="SERINE PROTEASE INHIBITOR, SERPIN"/>
    <property type="match status" value="1"/>
</dbReference>
<reference evidence="5" key="1">
    <citation type="submission" date="2017-02" db="UniProtKB">
        <authorList>
            <consortium name="WormBaseParasite"/>
        </authorList>
    </citation>
    <scope>IDENTIFICATION</scope>
</reference>
<dbReference type="InterPro" id="IPR036186">
    <property type="entry name" value="Serpin_sf"/>
</dbReference>
<evidence type="ECO:0000313" key="4">
    <source>
        <dbReference type="Proteomes" id="UP000268014"/>
    </source>
</evidence>
<gene>
    <name evidence="3" type="ORF">HPLM_LOCUS10631</name>
</gene>
<evidence type="ECO:0000259" key="2">
    <source>
        <dbReference type="Pfam" id="PF00079"/>
    </source>
</evidence>
<name>A0A0N4WI74_HAEPC</name>
<dbReference type="GO" id="GO:0004867">
    <property type="term" value="F:serine-type endopeptidase inhibitor activity"/>
    <property type="evidence" value="ECO:0007669"/>
    <property type="project" value="InterPro"/>
</dbReference>
<comment type="similarity">
    <text evidence="1">Belongs to the serpin family.</text>
</comment>
<feature type="domain" description="Serpin" evidence="2">
    <location>
        <begin position="42"/>
        <end position="91"/>
    </location>
</feature>
<dbReference type="PROSITE" id="PS00284">
    <property type="entry name" value="SERPIN"/>
    <property type="match status" value="1"/>
</dbReference>
<dbReference type="SUPFAM" id="SSF56574">
    <property type="entry name" value="Serpins"/>
    <property type="match status" value="1"/>
</dbReference>
<sequence length="92" mass="9935">MSPIKVTEEGTEAAAATGVMVVNEEGTKAAAATGIKMMKRAKINEEGTKAAAATGMMMMTRAMVINPRFVADRPFIYGIFRKNEPIFIGQYC</sequence>
<dbReference type="WBParaSite" id="HPLM_0001063901-mRNA-1">
    <property type="protein sequence ID" value="HPLM_0001063901-mRNA-1"/>
    <property type="gene ID" value="HPLM_0001063901"/>
</dbReference>
<dbReference type="Gene3D" id="2.30.39.10">
    <property type="entry name" value="Alpha-1-antitrypsin, domain 1"/>
    <property type="match status" value="1"/>
</dbReference>
<evidence type="ECO:0000256" key="1">
    <source>
        <dbReference type="ARBA" id="ARBA00009500"/>
    </source>
</evidence>
<dbReference type="Gene3D" id="6.20.40.10">
    <property type="match status" value="2"/>
</dbReference>
<evidence type="ECO:0000313" key="3">
    <source>
        <dbReference type="EMBL" id="VDO40686.1"/>
    </source>
</evidence>
<dbReference type="EMBL" id="UZAF01017346">
    <property type="protein sequence ID" value="VDO40686.1"/>
    <property type="molecule type" value="Genomic_DNA"/>
</dbReference>
<reference evidence="3 4" key="2">
    <citation type="submission" date="2018-11" db="EMBL/GenBank/DDBJ databases">
        <authorList>
            <consortium name="Pathogen Informatics"/>
        </authorList>
    </citation>
    <scope>NUCLEOTIDE SEQUENCE [LARGE SCALE GENOMIC DNA]</scope>
    <source>
        <strain evidence="3 4">MHpl1</strain>
    </source>
</reference>
<proteinExistence type="inferred from homology"/>
<dbReference type="AlphaFoldDB" id="A0A0N4WI74"/>
<keyword evidence="4" id="KW-1185">Reference proteome</keyword>
<organism evidence="5">
    <name type="scientific">Haemonchus placei</name>
    <name type="common">Barber's pole worm</name>
    <dbReference type="NCBI Taxonomy" id="6290"/>
    <lineage>
        <taxon>Eukaryota</taxon>
        <taxon>Metazoa</taxon>
        <taxon>Ecdysozoa</taxon>
        <taxon>Nematoda</taxon>
        <taxon>Chromadorea</taxon>
        <taxon>Rhabditida</taxon>
        <taxon>Rhabditina</taxon>
        <taxon>Rhabditomorpha</taxon>
        <taxon>Strongyloidea</taxon>
        <taxon>Trichostrongylidae</taxon>
        <taxon>Haemonchus</taxon>
    </lineage>
</organism>
<dbReference type="GO" id="GO:0005615">
    <property type="term" value="C:extracellular space"/>
    <property type="evidence" value="ECO:0007669"/>
    <property type="project" value="InterPro"/>
</dbReference>
<dbReference type="InterPro" id="IPR023795">
    <property type="entry name" value="Serpin_CS"/>
</dbReference>
<protein>
    <submittedName>
        <fullName evidence="5">SERPIN domain-containing protein</fullName>
    </submittedName>
</protein>
<accession>A0A0N4WI74</accession>